<dbReference type="Proteomes" id="UP000243250">
    <property type="component" value="Unassembled WGS sequence"/>
</dbReference>
<protein>
    <submittedName>
        <fullName evidence="2">PQQ-like domain-containing protein</fullName>
    </submittedName>
</protein>
<evidence type="ECO:0000259" key="1">
    <source>
        <dbReference type="Pfam" id="PF13360"/>
    </source>
</evidence>
<proteinExistence type="predicted"/>
<name>A0A1I6H626_9EURY</name>
<dbReference type="InterPro" id="IPR015943">
    <property type="entry name" value="WD40/YVTN_repeat-like_dom_sf"/>
</dbReference>
<dbReference type="InterPro" id="IPR002372">
    <property type="entry name" value="PQQ_rpt_dom"/>
</dbReference>
<dbReference type="STRING" id="555875.SAMN04488124_1807"/>
<dbReference type="SUPFAM" id="SSF50998">
    <property type="entry name" value="Quinoprotein alcohol dehydrogenase-like"/>
    <property type="match status" value="2"/>
</dbReference>
<dbReference type="Pfam" id="PF13360">
    <property type="entry name" value="PQQ_2"/>
    <property type="match status" value="1"/>
</dbReference>
<dbReference type="EMBL" id="FOYS01000003">
    <property type="protein sequence ID" value="SFR49787.1"/>
    <property type="molecule type" value="Genomic_DNA"/>
</dbReference>
<dbReference type="SMART" id="SM00564">
    <property type="entry name" value="PQQ"/>
    <property type="match status" value="7"/>
</dbReference>
<dbReference type="AlphaFoldDB" id="A0A1I6H626"/>
<dbReference type="OrthoDB" id="8638at2157"/>
<evidence type="ECO:0000313" key="3">
    <source>
        <dbReference type="Proteomes" id="UP000243250"/>
    </source>
</evidence>
<dbReference type="Gene3D" id="2.130.10.10">
    <property type="entry name" value="YVTN repeat-like/Quinoprotein amine dehydrogenase"/>
    <property type="match status" value="2"/>
</dbReference>
<gene>
    <name evidence="2" type="ORF">SAMN04488124_1807</name>
</gene>
<evidence type="ECO:0000313" key="2">
    <source>
        <dbReference type="EMBL" id="SFR49787.1"/>
    </source>
</evidence>
<accession>A0A1I6H626</accession>
<keyword evidence="3" id="KW-1185">Reference proteome</keyword>
<sequence>MPDWSRRDVVVGFGAAATLGGGYYLAERPFCRPRHDPQWTYDGEYWGPAVASEYGLLVPEGYSATGGGPYRLVALDRSRGQARWATVARGGGFGVPAVHEGTVYVGTGVDTVRAHDATTGRLRWEYDAGGVEEHGGGAWGRPLVTDGRVYAGVSHAANPDADPTDGDAFTHRVVALDADDGGERWSHEVTTQVWTGPVGVAGVVVVGSVGGVLRGFDPESGDVRWTATLPGTVRRRPVVVGDTVTVVTGDGTVTSVDAATGAKRDSTRAVETAGERRAATAVASHRGTVYVGGQSGRVVALTSAPAASEWPVRWTFDTGVPVGAIAAGEAGVFVVDHSGRLHALTDDGERRQHVGLVETRGDRCEWRPDRRFVRSAVLEGERLTVSTNWWTRRFGVRDL</sequence>
<dbReference type="PANTHER" id="PTHR34512:SF30">
    <property type="entry name" value="OUTER MEMBRANE PROTEIN ASSEMBLY FACTOR BAMB"/>
    <property type="match status" value="1"/>
</dbReference>
<feature type="domain" description="Pyrrolo-quinoline quinone repeat" evidence="1">
    <location>
        <begin position="172"/>
        <end position="303"/>
    </location>
</feature>
<dbReference type="RefSeq" id="WP_089879595.1">
    <property type="nucleotide sequence ID" value="NZ_FOYS01000003.1"/>
</dbReference>
<organism evidence="2 3">
    <name type="scientific">Halogeometricum limi</name>
    <dbReference type="NCBI Taxonomy" id="555875"/>
    <lineage>
        <taxon>Archaea</taxon>
        <taxon>Methanobacteriati</taxon>
        <taxon>Methanobacteriota</taxon>
        <taxon>Stenosarchaea group</taxon>
        <taxon>Halobacteria</taxon>
        <taxon>Halobacteriales</taxon>
        <taxon>Haloferacaceae</taxon>
        <taxon>Halogeometricum</taxon>
    </lineage>
</organism>
<dbReference type="InterPro" id="IPR018391">
    <property type="entry name" value="PQQ_b-propeller_rpt"/>
</dbReference>
<dbReference type="InterPro" id="IPR011047">
    <property type="entry name" value="Quinoprotein_ADH-like_sf"/>
</dbReference>
<reference evidence="3" key="1">
    <citation type="submission" date="2016-10" db="EMBL/GenBank/DDBJ databases">
        <authorList>
            <person name="Varghese N."/>
            <person name="Submissions S."/>
        </authorList>
    </citation>
    <scope>NUCLEOTIDE SEQUENCE [LARGE SCALE GENOMIC DNA]</scope>
    <source>
        <strain evidence="3">CGMCC 1.8711</strain>
    </source>
</reference>
<dbReference type="PANTHER" id="PTHR34512">
    <property type="entry name" value="CELL SURFACE PROTEIN"/>
    <property type="match status" value="1"/>
</dbReference>